<dbReference type="EMBL" id="JAZDDG010000005">
    <property type="protein sequence ID" value="MEE1976658.1"/>
    <property type="molecule type" value="Genomic_DNA"/>
</dbReference>
<dbReference type="SUPFAM" id="SSF46894">
    <property type="entry name" value="C-terminal effector domain of the bipartite response regulators"/>
    <property type="match status" value="1"/>
</dbReference>
<comment type="caution">
    <text evidence="3">Lacks conserved residue(s) required for the propagation of feature annotation.</text>
</comment>
<dbReference type="Proteomes" id="UP001356308">
    <property type="component" value="Unassembled WGS sequence"/>
</dbReference>
<name>A0ABU7IUL9_9FLAO</name>
<evidence type="ECO:0000256" key="3">
    <source>
        <dbReference type="PROSITE-ProRule" id="PRU00169"/>
    </source>
</evidence>
<dbReference type="InterPro" id="IPR016032">
    <property type="entry name" value="Sig_transdc_resp-reg_C-effctor"/>
</dbReference>
<dbReference type="InterPro" id="IPR011006">
    <property type="entry name" value="CheY-like_superfamily"/>
</dbReference>
<dbReference type="CDD" id="cd06170">
    <property type="entry name" value="LuxR_C_like"/>
    <property type="match status" value="1"/>
</dbReference>
<gene>
    <name evidence="6" type="ORF">V1I91_11295</name>
</gene>
<accession>A0ABU7IUL9</accession>
<evidence type="ECO:0000256" key="2">
    <source>
        <dbReference type="ARBA" id="ARBA00023125"/>
    </source>
</evidence>
<dbReference type="InterPro" id="IPR000792">
    <property type="entry name" value="Tscrpt_reg_LuxR_C"/>
</dbReference>
<dbReference type="PRINTS" id="PR00038">
    <property type="entry name" value="HTHLUXR"/>
</dbReference>
<evidence type="ECO:0000259" key="4">
    <source>
        <dbReference type="PROSITE" id="PS50043"/>
    </source>
</evidence>
<dbReference type="PANTHER" id="PTHR45566">
    <property type="entry name" value="HTH-TYPE TRANSCRIPTIONAL REGULATOR YHJB-RELATED"/>
    <property type="match status" value="1"/>
</dbReference>
<reference evidence="6 7" key="1">
    <citation type="submission" date="2024-01" db="EMBL/GenBank/DDBJ databases">
        <title>Maribacter spp. originated from different algae showed divergent polysaccharides utilization ability.</title>
        <authorList>
            <person name="Wang H."/>
            <person name="Wu Y."/>
        </authorList>
    </citation>
    <scope>NUCLEOTIDE SEQUENCE [LARGE SCALE GENOMIC DNA]</scope>
    <source>
        <strain evidence="6 7">PR1</strain>
    </source>
</reference>
<evidence type="ECO:0000256" key="1">
    <source>
        <dbReference type="ARBA" id="ARBA00022553"/>
    </source>
</evidence>
<comment type="caution">
    <text evidence="6">The sequence shown here is derived from an EMBL/GenBank/DDBJ whole genome shotgun (WGS) entry which is preliminary data.</text>
</comment>
<dbReference type="Gene3D" id="1.10.10.10">
    <property type="entry name" value="Winged helix-like DNA-binding domain superfamily/Winged helix DNA-binding domain"/>
    <property type="match status" value="1"/>
</dbReference>
<keyword evidence="7" id="KW-1185">Reference proteome</keyword>
<dbReference type="Pfam" id="PF00072">
    <property type="entry name" value="Response_reg"/>
    <property type="match status" value="1"/>
</dbReference>
<dbReference type="InterPro" id="IPR051015">
    <property type="entry name" value="EvgA-like"/>
</dbReference>
<dbReference type="SMART" id="SM00421">
    <property type="entry name" value="HTH_LUXR"/>
    <property type="match status" value="1"/>
</dbReference>
<feature type="domain" description="HTH luxR-type" evidence="4">
    <location>
        <begin position="142"/>
        <end position="206"/>
    </location>
</feature>
<protein>
    <submittedName>
        <fullName evidence="6">Response regulator transcription factor</fullName>
    </submittedName>
</protein>
<dbReference type="InterPro" id="IPR001789">
    <property type="entry name" value="Sig_transdc_resp-reg_receiver"/>
</dbReference>
<dbReference type="InterPro" id="IPR036388">
    <property type="entry name" value="WH-like_DNA-bd_sf"/>
</dbReference>
<keyword evidence="2" id="KW-0238">DNA-binding</keyword>
<dbReference type="PANTHER" id="PTHR45566:SF1">
    <property type="entry name" value="HTH-TYPE TRANSCRIPTIONAL REGULATOR YHJB-RELATED"/>
    <property type="match status" value="1"/>
</dbReference>
<dbReference type="Gene3D" id="3.40.50.2300">
    <property type="match status" value="1"/>
</dbReference>
<feature type="domain" description="Response regulatory" evidence="5">
    <location>
        <begin position="7"/>
        <end position="123"/>
    </location>
</feature>
<dbReference type="RefSeq" id="WP_272651356.1">
    <property type="nucleotide sequence ID" value="NZ_JAZDDG010000005.1"/>
</dbReference>
<sequence length="206" mass="23421">MNTQDLKIIIVERDENLHSSYLNHLKMVNGFNLMGIYSSADKALKDFNRTKPDIVLTEVDLHGCSGLDTIRLYKKKDWNVKVVMISEDNDFDLIKKSFKEGANGYLTKPMSANKFSHALNSVKEEGATISNDIVKQVVSNFNKKSFSFFSERENQIVDYLCNGATYKMIADKLFVTTSTVNFHIQNIYLKLDVNSKSEALSKLQSL</sequence>
<dbReference type="PROSITE" id="PS00622">
    <property type="entry name" value="HTH_LUXR_1"/>
    <property type="match status" value="1"/>
</dbReference>
<dbReference type="PROSITE" id="PS50110">
    <property type="entry name" value="RESPONSE_REGULATORY"/>
    <property type="match status" value="1"/>
</dbReference>
<evidence type="ECO:0000259" key="5">
    <source>
        <dbReference type="PROSITE" id="PS50110"/>
    </source>
</evidence>
<organism evidence="6 7">
    <name type="scientific">Maribacter cobaltidurans</name>
    <dbReference type="NCBI Taxonomy" id="1178778"/>
    <lineage>
        <taxon>Bacteria</taxon>
        <taxon>Pseudomonadati</taxon>
        <taxon>Bacteroidota</taxon>
        <taxon>Flavobacteriia</taxon>
        <taxon>Flavobacteriales</taxon>
        <taxon>Flavobacteriaceae</taxon>
        <taxon>Maribacter</taxon>
    </lineage>
</organism>
<dbReference type="SUPFAM" id="SSF52172">
    <property type="entry name" value="CheY-like"/>
    <property type="match status" value="1"/>
</dbReference>
<proteinExistence type="predicted"/>
<dbReference type="SMART" id="SM00448">
    <property type="entry name" value="REC"/>
    <property type="match status" value="1"/>
</dbReference>
<dbReference type="InterPro" id="IPR058245">
    <property type="entry name" value="NreC/VraR/RcsB-like_REC"/>
</dbReference>
<keyword evidence="1" id="KW-0597">Phosphoprotein</keyword>
<evidence type="ECO:0000313" key="7">
    <source>
        <dbReference type="Proteomes" id="UP001356308"/>
    </source>
</evidence>
<evidence type="ECO:0000313" key="6">
    <source>
        <dbReference type="EMBL" id="MEE1976658.1"/>
    </source>
</evidence>
<dbReference type="PROSITE" id="PS50043">
    <property type="entry name" value="HTH_LUXR_2"/>
    <property type="match status" value="1"/>
</dbReference>
<dbReference type="CDD" id="cd17535">
    <property type="entry name" value="REC_NarL-like"/>
    <property type="match status" value="1"/>
</dbReference>
<dbReference type="Pfam" id="PF00196">
    <property type="entry name" value="GerE"/>
    <property type="match status" value="1"/>
</dbReference>